<keyword evidence="4" id="KW-1185">Reference proteome</keyword>
<proteinExistence type="predicted"/>
<dbReference type="Proteomes" id="UP000194136">
    <property type="component" value="Chromosome 1"/>
</dbReference>
<dbReference type="Pfam" id="PF07603">
    <property type="entry name" value="Lcl_C"/>
    <property type="match status" value="1"/>
</dbReference>
<accession>A0AA34TPL2</accession>
<evidence type="ECO:0000259" key="2">
    <source>
        <dbReference type="Pfam" id="PF07603"/>
    </source>
</evidence>
<keyword evidence="1" id="KW-0732">Signal</keyword>
<dbReference type="PANTHER" id="PTHR35812">
    <property type="entry name" value="LIPOPROTEIN"/>
    <property type="match status" value="1"/>
</dbReference>
<organism evidence="3 4">
    <name type="scientific">Vibrio syngnathi</name>
    <dbReference type="NCBI Taxonomy" id="3034029"/>
    <lineage>
        <taxon>Bacteria</taxon>
        <taxon>Pseudomonadati</taxon>
        <taxon>Pseudomonadota</taxon>
        <taxon>Gammaproteobacteria</taxon>
        <taxon>Vibrionales</taxon>
        <taxon>Vibrionaceae</taxon>
        <taxon>Vibrio</taxon>
    </lineage>
</organism>
<dbReference type="InterPro" id="IPR011460">
    <property type="entry name" value="Lcl_C"/>
</dbReference>
<dbReference type="KEGG" id="vsy:K08M4_18310"/>
<name>A0AA34TPL2_9VIBR</name>
<gene>
    <name evidence="3" type="ORF">K08M4_18310</name>
</gene>
<reference evidence="3 4" key="1">
    <citation type="submission" date="2016-10" db="EMBL/GenBank/DDBJ databases">
        <title>The High Quality Genome of Vibrio splendidus K08M4.</title>
        <authorList>
            <person name="Wendling C."/>
            <person name="Chibani C.M."/>
            <person name="Hertel R."/>
            <person name="Sproer C."/>
            <person name="Bunk B."/>
            <person name="Overmann J."/>
            <person name="Roth O."/>
            <person name="Liesegang H."/>
        </authorList>
    </citation>
    <scope>NUCLEOTIDE SEQUENCE [LARGE SCALE GENOMIC DNA]</scope>
    <source>
        <strain evidence="3 4">K08M4</strain>
    </source>
</reference>
<dbReference type="EMBL" id="CP017916">
    <property type="protein sequence ID" value="ARP38582.1"/>
    <property type="molecule type" value="Genomic_DNA"/>
</dbReference>
<feature type="chain" id="PRO_5041255266" description="Lcl C-terminal domain-containing protein" evidence="1">
    <location>
        <begin position="21"/>
        <end position="180"/>
    </location>
</feature>
<evidence type="ECO:0000256" key="1">
    <source>
        <dbReference type="SAM" id="SignalP"/>
    </source>
</evidence>
<dbReference type="AlphaFoldDB" id="A0AA34TPL2"/>
<dbReference type="PANTHER" id="PTHR35812:SF1">
    <property type="entry name" value="LIPOPROTEIN"/>
    <property type="match status" value="1"/>
</dbReference>
<evidence type="ECO:0000313" key="3">
    <source>
        <dbReference type="EMBL" id="ARP38582.1"/>
    </source>
</evidence>
<protein>
    <recommendedName>
        <fullName evidence="2">Lcl C-terminal domain-containing protein</fullName>
    </recommendedName>
</protein>
<feature type="domain" description="Lcl C-terminal" evidence="2">
    <location>
        <begin position="42"/>
        <end position="176"/>
    </location>
</feature>
<sequence>MKLLICLGTLTALLCSNALAQTCVTTQLASIKDGQLIDRKDGTLLDVTTNLLWSKCNLGESYNSAKNTCDGTAFKYKSWQDALNATKDTKLTTIAGQTGFRLPNIKELSSIVEYSCTKPAINLAHFPTTTNEPYWTNTPDAHKINTAYDGLIIDFEEALETITDPSNAPSPLVRLVKEFK</sequence>
<feature type="signal peptide" evidence="1">
    <location>
        <begin position="1"/>
        <end position="20"/>
    </location>
</feature>
<dbReference type="RefSeq" id="WP_086049656.1">
    <property type="nucleotide sequence ID" value="NZ_CP017916.1"/>
</dbReference>
<evidence type="ECO:0000313" key="4">
    <source>
        <dbReference type="Proteomes" id="UP000194136"/>
    </source>
</evidence>